<evidence type="ECO:0000313" key="1">
    <source>
        <dbReference type="EMBL" id="CAG8574958.1"/>
    </source>
</evidence>
<dbReference type="Proteomes" id="UP000789920">
    <property type="component" value="Unassembled WGS sequence"/>
</dbReference>
<comment type="caution">
    <text evidence="1">The sequence shown here is derived from an EMBL/GenBank/DDBJ whole genome shotgun (WGS) entry which is preliminary data.</text>
</comment>
<gene>
    <name evidence="1" type="ORF">RPERSI_LOCUS4905</name>
</gene>
<accession>A0ACA9M8D2</accession>
<keyword evidence="2" id="KW-1185">Reference proteome</keyword>
<dbReference type="EMBL" id="CAJVQC010007075">
    <property type="protein sequence ID" value="CAG8574958.1"/>
    <property type="molecule type" value="Genomic_DNA"/>
</dbReference>
<evidence type="ECO:0000313" key="2">
    <source>
        <dbReference type="Proteomes" id="UP000789920"/>
    </source>
</evidence>
<name>A0ACA9M8D2_9GLOM</name>
<organism evidence="1 2">
    <name type="scientific">Racocetra persica</name>
    <dbReference type="NCBI Taxonomy" id="160502"/>
    <lineage>
        <taxon>Eukaryota</taxon>
        <taxon>Fungi</taxon>
        <taxon>Fungi incertae sedis</taxon>
        <taxon>Mucoromycota</taxon>
        <taxon>Glomeromycotina</taxon>
        <taxon>Glomeromycetes</taxon>
        <taxon>Diversisporales</taxon>
        <taxon>Gigasporaceae</taxon>
        <taxon>Racocetra</taxon>
    </lineage>
</organism>
<protein>
    <submittedName>
        <fullName evidence="1">30552_t:CDS:1</fullName>
    </submittedName>
</protein>
<sequence length="627" mass="70682">MRLRIRSQDKVHIISDLTSTSTVFELKSAIHALSGISPHRQEPVKIGYPPRVCGAKDDEILSSAGIQNGDQIILSENALPLPETTSRPVDKVVSSSEAEIVSVPVESGSVILREMEDDNSCLFRAIVISADIRYSSVFIRIKSYVLERSADIQNLRNTVIKCIKEDPETYSDVILGKSREDYCSWIAQKNSWGGAIELSIFASHYKVEIRSVDVKSGRIDRYGRLGVRSGHIHKSFNTKEVRLHYDSVALTPMIGADKEYEQTIFNTSDESILNAVIKIADKMKQLRKYTYTSDFTIRCGQCQKGLKGEQEAVQHARETGHTSFTDLFKILAKIQHSYPDMGTPTAKAGDGTKMFSSRNGIVFNNLIQSLDLSKDEKRIKSKATEISSQMDVKIGSAPGFKDWTTCKPIYAVHIACELLHIQFDRKKLLKLANTTEQNYHSSLSYIKKILEIPSSISFDSLAARFGCPKIIPYVETMFEIFKEEWVKDLSAANIREIDWNDDIYKIAVFGCCGKVFGAQSRINQQLINSPDISVSRPAFQNMTRLIEKYCKSYINELKSQIKNEGLATFMISPVKGNNYVNDVKESSLGDRAGNGTMKIVNFKETPLYNDYIVWRSKILEKIEEMEN</sequence>
<reference evidence="1" key="1">
    <citation type="submission" date="2021-06" db="EMBL/GenBank/DDBJ databases">
        <authorList>
            <person name="Kallberg Y."/>
            <person name="Tangrot J."/>
            <person name="Rosling A."/>
        </authorList>
    </citation>
    <scope>NUCLEOTIDE SEQUENCE</scope>
    <source>
        <strain evidence="1">MA461A</strain>
    </source>
</reference>
<proteinExistence type="predicted"/>